<dbReference type="Proteomes" id="UP001059596">
    <property type="component" value="Unassembled WGS sequence"/>
</dbReference>
<dbReference type="EMBL" id="JAMKOV010000006">
    <property type="protein sequence ID" value="KAI8039336.1"/>
    <property type="molecule type" value="Genomic_DNA"/>
</dbReference>
<organism evidence="1 2">
    <name type="scientific">Drosophila gunungcola</name>
    <name type="common">fruit fly</name>
    <dbReference type="NCBI Taxonomy" id="103775"/>
    <lineage>
        <taxon>Eukaryota</taxon>
        <taxon>Metazoa</taxon>
        <taxon>Ecdysozoa</taxon>
        <taxon>Arthropoda</taxon>
        <taxon>Hexapoda</taxon>
        <taxon>Insecta</taxon>
        <taxon>Pterygota</taxon>
        <taxon>Neoptera</taxon>
        <taxon>Endopterygota</taxon>
        <taxon>Diptera</taxon>
        <taxon>Brachycera</taxon>
        <taxon>Muscomorpha</taxon>
        <taxon>Ephydroidea</taxon>
        <taxon>Drosophilidae</taxon>
        <taxon>Drosophila</taxon>
        <taxon>Sophophora</taxon>
    </lineage>
</organism>
<protein>
    <submittedName>
        <fullName evidence="1">Uncharacterized protein</fullName>
    </submittedName>
</protein>
<proteinExistence type="predicted"/>
<reference evidence="1" key="1">
    <citation type="journal article" date="2023" name="Genome Biol. Evol.">
        <title>Long-read-based Genome Assembly of Drosophila gunungcola Reveals Fewer Chemosensory Genes in Flower-breeding Species.</title>
        <authorList>
            <person name="Negi A."/>
            <person name="Liao B.Y."/>
            <person name="Yeh S.D."/>
        </authorList>
    </citation>
    <scope>NUCLEOTIDE SEQUENCE</scope>
    <source>
        <strain evidence="1">Sukarami</strain>
    </source>
</reference>
<comment type="caution">
    <text evidence="1">The sequence shown here is derived from an EMBL/GenBank/DDBJ whole genome shotgun (WGS) entry which is preliminary data.</text>
</comment>
<gene>
    <name evidence="1" type="ORF">M5D96_008059</name>
</gene>
<name>A0A9Q0BPE9_9MUSC</name>
<accession>A0A9Q0BPE9</accession>
<keyword evidence="2" id="KW-1185">Reference proteome</keyword>
<evidence type="ECO:0000313" key="1">
    <source>
        <dbReference type="EMBL" id="KAI8039336.1"/>
    </source>
</evidence>
<dbReference type="AlphaFoldDB" id="A0A9Q0BPE9"/>
<evidence type="ECO:0000313" key="2">
    <source>
        <dbReference type="Proteomes" id="UP001059596"/>
    </source>
</evidence>
<sequence length="56" mass="6343">AHKFIHFCLGPPRVCEYIVQGVHSKDISRVRNASGGTERLRVCTVPFCSRNVWVTD</sequence>
<feature type="non-terminal residue" evidence="1">
    <location>
        <position position="56"/>
    </location>
</feature>